<keyword evidence="15" id="KW-1185">Reference proteome</keyword>
<dbReference type="InterPro" id="IPR004358">
    <property type="entry name" value="Sig_transdc_His_kin-like_C"/>
</dbReference>
<keyword evidence="11 12" id="KW-0472">Membrane</keyword>
<organism evidence="14 15">
    <name type="scientific">Porphyromonas cangingivalis</name>
    <dbReference type="NCBI Taxonomy" id="36874"/>
    <lineage>
        <taxon>Bacteria</taxon>
        <taxon>Pseudomonadati</taxon>
        <taxon>Bacteroidota</taxon>
        <taxon>Bacteroidia</taxon>
        <taxon>Bacteroidales</taxon>
        <taxon>Porphyromonadaceae</taxon>
        <taxon>Porphyromonas</taxon>
    </lineage>
</organism>
<gene>
    <name evidence="14" type="ORF">HQ35_08385</name>
</gene>
<reference evidence="14 15" key="1">
    <citation type="submission" date="2014-08" db="EMBL/GenBank/DDBJ databases">
        <title>Porphyromonas cangingivalis strain:COT-109_OH1386 Genome sequencing.</title>
        <authorList>
            <person name="Wallis C."/>
            <person name="Deusch O."/>
            <person name="O'Flynn C."/>
            <person name="Davis I."/>
            <person name="Jospin G."/>
            <person name="Darling A.E."/>
            <person name="Coil D.A."/>
            <person name="Alexiev A."/>
            <person name="Horsfall A."/>
            <person name="Kirkwood N."/>
            <person name="Harris S."/>
            <person name="Eisen J.A."/>
        </authorList>
    </citation>
    <scope>NUCLEOTIDE SEQUENCE [LARGE SCALE GENOMIC DNA]</scope>
    <source>
        <strain evidence="15">COT-109 OH1386</strain>
    </source>
</reference>
<evidence type="ECO:0000256" key="12">
    <source>
        <dbReference type="SAM" id="Phobius"/>
    </source>
</evidence>
<dbReference type="CDD" id="cd00075">
    <property type="entry name" value="HATPase"/>
    <property type="match status" value="1"/>
</dbReference>
<evidence type="ECO:0000256" key="7">
    <source>
        <dbReference type="ARBA" id="ARBA00022741"/>
    </source>
</evidence>
<sequence length="495" mass="56814">MRRSTIWLLIIVMLSAFGGLLFMQINYINVMYQYRNEQFNESVYLALYQVNTSLETDEIHRWIDDQIKTDVVYPSKFGRYPDPLKYSESFQLDQLPIDPLNPRSKSSDRFLATSSLIQNQLISQLGYIQDKFKEYAIKMVMKGTPTPFYDRVTQNQLETYMSEHLSKRGVGLHCIYEVVNYSNQVFFSNGRVPANKPGEVYTQVLFPNDNPSDLHFLKVYFPGKQDYISGRMDLMIPSLIFTTLLFIFSVITIIIILRQKKLAELKADFINNMTHELKTPVSTIILGSQMLRDSDVSKTPEMSKNILNSIADEGKRLNFLIEKVLQMSLFDKEKIAFKFKEVDIQELLMSVVNTFSIKTESYGGGIGIELDATDTDVYVDEMHITNVLFNLLDNAIKYRRPDVPPQLTVGTYNEGNKLCIYIQDNGIGIKKEYLKKVFDRFFRVPTGNVHDVKGFGLGLAYVSKIVRDHGGDIRAESQLGKGTKFIIILPLINTK</sequence>
<dbReference type="InterPro" id="IPR003594">
    <property type="entry name" value="HATPase_dom"/>
</dbReference>
<keyword evidence="12" id="KW-0812">Transmembrane</keyword>
<protein>
    <recommendedName>
        <fullName evidence="3">histidine kinase</fullName>
        <ecNumber evidence="3">2.7.13.3</ecNumber>
    </recommendedName>
</protein>
<dbReference type="InterPro" id="IPR036890">
    <property type="entry name" value="HATPase_C_sf"/>
</dbReference>
<evidence type="ECO:0000256" key="9">
    <source>
        <dbReference type="ARBA" id="ARBA00022840"/>
    </source>
</evidence>
<evidence type="ECO:0000313" key="15">
    <source>
        <dbReference type="Proteomes" id="UP000030125"/>
    </source>
</evidence>
<evidence type="ECO:0000256" key="2">
    <source>
        <dbReference type="ARBA" id="ARBA00004236"/>
    </source>
</evidence>
<keyword evidence="9" id="KW-0067">ATP-binding</keyword>
<comment type="subcellular location">
    <subcellularLocation>
        <location evidence="2">Cell membrane</location>
    </subcellularLocation>
</comment>
<dbReference type="PANTHER" id="PTHR43711">
    <property type="entry name" value="TWO-COMPONENT HISTIDINE KINASE"/>
    <property type="match status" value="1"/>
</dbReference>
<comment type="catalytic activity">
    <reaction evidence="1">
        <text>ATP + protein L-histidine = ADP + protein N-phospho-L-histidine.</text>
        <dbReference type="EC" id="2.7.13.3"/>
    </reaction>
</comment>
<evidence type="ECO:0000256" key="11">
    <source>
        <dbReference type="ARBA" id="ARBA00023136"/>
    </source>
</evidence>
<dbReference type="PRINTS" id="PR00344">
    <property type="entry name" value="BCTRLSENSOR"/>
</dbReference>
<comment type="caution">
    <text evidence="14">The sequence shown here is derived from an EMBL/GenBank/DDBJ whole genome shotgun (WGS) entry which is preliminary data.</text>
</comment>
<dbReference type="SMART" id="SM00388">
    <property type="entry name" value="HisKA"/>
    <property type="match status" value="1"/>
</dbReference>
<dbReference type="Pfam" id="PF02518">
    <property type="entry name" value="HATPase_c"/>
    <property type="match status" value="1"/>
</dbReference>
<evidence type="ECO:0000256" key="1">
    <source>
        <dbReference type="ARBA" id="ARBA00000085"/>
    </source>
</evidence>
<dbReference type="InterPro" id="IPR050736">
    <property type="entry name" value="Sensor_HK_Regulatory"/>
</dbReference>
<feature type="domain" description="Histidine kinase" evidence="13">
    <location>
        <begin position="272"/>
        <end position="493"/>
    </location>
</feature>
<keyword evidence="6" id="KW-0808">Transferase</keyword>
<dbReference type="AlphaFoldDB" id="A0A099WTA1"/>
<evidence type="ECO:0000313" key="14">
    <source>
        <dbReference type="EMBL" id="KGN79302.1"/>
    </source>
</evidence>
<evidence type="ECO:0000259" key="13">
    <source>
        <dbReference type="PROSITE" id="PS50109"/>
    </source>
</evidence>
<dbReference type="CDD" id="cd00082">
    <property type="entry name" value="HisKA"/>
    <property type="match status" value="1"/>
</dbReference>
<evidence type="ECO:0000256" key="5">
    <source>
        <dbReference type="ARBA" id="ARBA00022553"/>
    </source>
</evidence>
<keyword evidence="4" id="KW-1003">Cell membrane</keyword>
<dbReference type="Pfam" id="PF00512">
    <property type="entry name" value="HisKA"/>
    <property type="match status" value="1"/>
</dbReference>
<dbReference type="SUPFAM" id="SSF47384">
    <property type="entry name" value="Homodimeric domain of signal transducing histidine kinase"/>
    <property type="match status" value="1"/>
</dbReference>
<dbReference type="STRING" id="36874.HQ34_08880"/>
<dbReference type="Proteomes" id="UP000030125">
    <property type="component" value="Unassembled WGS sequence"/>
</dbReference>
<evidence type="ECO:0000256" key="8">
    <source>
        <dbReference type="ARBA" id="ARBA00022777"/>
    </source>
</evidence>
<feature type="transmembrane region" description="Helical" evidence="12">
    <location>
        <begin position="234"/>
        <end position="257"/>
    </location>
</feature>
<dbReference type="PROSITE" id="PS50109">
    <property type="entry name" value="HIS_KIN"/>
    <property type="match status" value="1"/>
</dbReference>
<feature type="transmembrane region" description="Helical" evidence="12">
    <location>
        <begin position="6"/>
        <end position="28"/>
    </location>
</feature>
<dbReference type="FunFam" id="3.30.565.10:FF:000023">
    <property type="entry name" value="PAS domain-containing sensor histidine kinase"/>
    <property type="match status" value="1"/>
</dbReference>
<accession>A0A099WTA1</accession>
<dbReference type="GO" id="GO:0005524">
    <property type="term" value="F:ATP binding"/>
    <property type="evidence" value="ECO:0007669"/>
    <property type="project" value="UniProtKB-KW"/>
</dbReference>
<keyword evidence="8" id="KW-0418">Kinase</keyword>
<name>A0A099WTA1_PORCN</name>
<dbReference type="EMBL" id="JQJD01000051">
    <property type="protein sequence ID" value="KGN79302.1"/>
    <property type="molecule type" value="Genomic_DNA"/>
</dbReference>
<evidence type="ECO:0000256" key="4">
    <source>
        <dbReference type="ARBA" id="ARBA00022475"/>
    </source>
</evidence>
<dbReference type="EC" id="2.7.13.3" evidence="3"/>
<evidence type="ECO:0000256" key="3">
    <source>
        <dbReference type="ARBA" id="ARBA00012438"/>
    </source>
</evidence>
<keyword evidence="10" id="KW-0902">Two-component regulatory system</keyword>
<evidence type="ECO:0000256" key="10">
    <source>
        <dbReference type="ARBA" id="ARBA00023012"/>
    </source>
</evidence>
<dbReference type="InterPro" id="IPR003661">
    <property type="entry name" value="HisK_dim/P_dom"/>
</dbReference>
<proteinExistence type="predicted"/>
<dbReference type="OrthoDB" id="1933776at2"/>
<dbReference type="SUPFAM" id="SSF55874">
    <property type="entry name" value="ATPase domain of HSP90 chaperone/DNA topoisomerase II/histidine kinase"/>
    <property type="match status" value="1"/>
</dbReference>
<dbReference type="Gene3D" id="1.10.287.130">
    <property type="match status" value="1"/>
</dbReference>
<dbReference type="SMART" id="SM00387">
    <property type="entry name" value="HATPase_c"/>
    <property type="match status" value="1"/>
</dbReference>
<dbReference type="InterPro" id="IPR005467">
    <property type="entry name" value="His_kinase_dom"/>
</dbReference>
<evidence type="ECO:0000256" key="6">
    <source>
        <dbReference type="ARBA" id="ARBA00022679"/>
    </source>
</evidence>
<dbReference type="eggNOG" id="COG2205">
    <property type="taxonomic scope" value="Bacteria"/>
</dbReference>
<keyword evidence="5" id="KW-0597">Phosphoprotein</keyword>
<dbReference type="GO" id="GO:0000155">
    <property type="term" value="F:phosphorelay sensor kinase activity"/>
    <property type="evidence" value="ECO:0007669"/>
    <property type="project" value="InterPro"/>
</dbReference>
<dbReference type="InterPro" id="IPR036097">
    <property type="entry name" value="HisK_dim/P_sf"/>
</dbReference>
<dbReference type="Gene3D" id="3.30.565.10">
    <property type="entry name" value="Histidine kinase-like ATPase, C-terminal domain"/>
    <property type="match status" value="1"/>
</dbReference>
<keyword evidence="12" id="KW-1133">Transmembrane helix</keyword>
<dbReference type="RefSeq" id="WP_036848254.1">
    <property type="nucleotide sequence ID" value="NZ_JQJD01000051.1"/>
</dbReference>
<dbReference type="PANTHER" id="PTHR43711:SF1">
    <property type="entry name" value="HISTIDINE KINASE 1"/>
    <property type="match status" value="1"/>
</dbReference>
<keyword evidence="7" id="KW-0547">Nucleotide-binding</keyword>
<dbReference type="GO" id="GO:0005886">
    <property type="term" value="C:plasma membrane"/>
    <property type="evidence" value="ECO:0007669"/>
    <property type="project" value="UniProtKB-SubCell"/>
</dbReference>